<dbReference type="InterPro" id="IPR000719">
    <property type="entry name" value="Prot_kinase_dom"/>
</dbReference>
<keyword evidence="4" id="KW-0808">Transferase</keyword>
<feature type="domain" description="Protein kinase" evidence="12">
    <location>
        <begin position="3"/>
        <end position="254"/>
    </location>
</feature>
<comment type="catalytic activity">
    <reaction evidence="9">
        <text>L-seryl-[protein] + ATP = O-phospho-L-seryl-[protein] + ADP + H(+)</text>
        <dbReference type="Rhea" id="RHEA:17989"/>
        <dbReference type="Rhea" id="RHEA-COMP:9863"/>
        <dbReference type="Rhea" id="RHEA-COMP:11604"/>
        <dbReference type="ChEBI" id="CHEBI:15378"/>
        <dbReference type="ChEBI" id="CHEBI:29999"/>
        <dbReference type="ChEBI" id="CHEBI:30616"/>
        <dbReference type="ChEBI" id="CHEBI:83421"/>
        <dbReference type="ChEBI" id="CHEBI:456216"/>
        <dbReference type="EC" id="2.7.11.1"/>
    </reaction>
</comment>
<dbReference type="PROSITE" id="PS00107">
    <property type="entry name" value="PROTEIN_KINASE_ATP"/>
    <property type="match status" value="1"/>
</dbReference>
<dbReference type="FunFam" id="1.10.510.10:FF:001091">
    <property type="entry name" value="STE family protein kinase"/>
    <property type="match status" value="1"/>
</dbReference>
<evidence type="ECO:0000313" key="14">
    <source>
        <dbReference type="Proteomes" id="UP001157974"/>
    </source>
</evidence>
<dbReference type="SUPFAM" id="SSF56112">
    <property type="entry name" value="Protein kinase-like (PK-like)"/>
    <property type="match status" value="2"/>
</dbReference>
<keyword evidence="6" id="KW-0418">Kinase</keyword>
<evidence type="ECO:0000256" key="11">
    <source>
        <dbReference type="SAM" id="MobiDB-lite"/>
    </source>
</evidence>
<evidence type="ECO:0000256" key="8">
    <source>
        <dbReference type="ARBA" id="ARBA00047899"/>
    </source>
</evidence>
<dbReference type="GO" id="GO:0004674">
    <property type="term" value="F:protein serine/threonine kinase activity"/>
    <property type="evidence" value="ECO:0007669"/>
    <property type="project" value="UniProtKB-KW"/>
</dbReference>
<feature type="compositionally biased region" description="Basic and acidic residues" evidence="11">
    <location>
        <begin position="283"/>
        <end position="302"/>
    </location>
</feature>
<evidence type="ECO:0000256" key="9">
    <source>
        <dbReference type="ARBA" id="ARBA00048679"/>
    </source>
</evidence>
<evidence type="ECO:0000256" key="4">
    <source>
        <dbReference type="ARBA" id="ARBA00022679"/>
    </source>
</evidence>
<reference evidence="13 14" key="1">
    <citation type="journal article" date="2023" name="Nat. Commun.">
        <title>Origin of minicircular mitochondrial genomes in red algae.</title>
        <authorList>
            <person name="Lee Y."/>
            <person name="Cho C.H."/>
            <person name="Lee Y.M."/>
            <person name="Park S.I."/>
            <person name="Yang J.H."/>
            <person name="West J.A."/>
            <person name="Bhattacharya D."/>
            <person name="Yoon H.S."/>
        </authorList>
    </citation>
    <scope>NUCLEOTIDE SEQUENCE [LARGE SCALE GENOMIC DNA]</scope>
    <source>
        <strain evidence="13 14">CCMP1338</strain>
        <tissue evidence="13">Whole cell</tissue>
    </source>
</reference>
<feature type="domain" description="Protein kinase" evidence="12">
    <location>
        <begin position="253"/>
        <end position="496"/>
    </location>
</feature>
<comment type="similarity">
    <text evidence="1">Belongs to the protein kinase superfamily. STE Ser/Thr protein kinase family. STE20 subfamily.</text>
</comment>
<keyword evidence="7 10" id="KW-0067">ATP-binding</keyword>
<dbReference type="EMBL" id="JAMWBK010000006">
    <property type="protein sequence ID" value="KAJ8904279.1"/>
    <property type="molecule type" value="Genomic_DNA"/>
</dbReference>
<evidence type="ECO:0000256" key="7">
    <source>
        <dbReference type="ARBA" id="ARBA00022840"/>
    </source>
</evidence>
<evidence type="ECO:0000256" key="10">
    <source>
        <dbReference type="PROSITE-ProRule" id="PRU10141"/>
    </source>
</evidence>
<accession>A0AAV8UP09</accession>
<protein>
    <recommendedName>
        <fullName evidence="2">non-specific serine/threonine protein kinase</fullName>
        <ecNumber evidence="2">2.7.11.1</ecNumber>
    </recommendedName>
</protein>
<evidence type="ECO:0000256" key="5">
    <source>
        <dbReference type="ARBA" id="ARBA00022741"/>
    </source>
</evidence>
<keyword evidence="3" id="KW-0723">Serine/threonine-protein kinase</keyword>
<keyword evidence="14" id="KW-1185">Reference proteome</keyword>
<name>A0AAV8UP09_9RHOD</name>
<dbReference type="AlphaFoldDB" id="A0AAV8UP09"/>
<comment type="caution">
    <text evidence="13">The sequence shown here is derived from an EMBL/GenBank/DDBJ whole genome shotgun (WGS) entry which is preliminary data.</text>
</comment>
<dbReference type="Proteomes" id="UP001157974">
    <property type="component" value="Unassembled WGS sequence"/>
</dbReference>
<feature type="region of interest" description="Disordered" evidence="11">
    <location>
        <begin position="283"/>
        <end position="306"/>
    </location>
</feature>
<dbReference type="GO" id="GO:0005737">
    <property type="term" value="C:cytoplasm"/>
    <property type="evidence" value="ECO:0007669"/>
    <property type="project" value="TreeGrafter"/>
</dbReference>
<comment type="catalytic activity">
    <reaction evidence="8">
        <text>L-threonyl-[protein] + ATP = O-phospho-L-threonyl-[protein] + ADP + H(+)</text>
        <dbReference type="Rhea" id="RHEA:46608"/>
        <dbReference type="Rhea" id="RHEA-COMP:11060"/>
        <dbReference type="Rhea" id="RHEA-COMP:11605"/>
        <dbReference type="ChEBI" id="CHEBI:15378"/>
        <dbReference type="ChEBI" id="CHEBI:30013"/>
        <dbReference type="ChEBI" id="CHEBI:30616"/>
        <dbReference type="ChEBI" id="CHEBI:61977"/>
        <dbReference type="ChEBI" id="CHEBI:456216"/>
        <dbReference type="EC" id="2.7.11.1"/>
    </reaction>
</comment>
<dbReference type="GO" id="GO:0005524">
    <property type="term" value="F:ATP binding"/>
    <property type="evidence" value="ECO:0007669"/>
    <property type="project" value="UniProtKB-UniRule"/>
</dbReference>
<evidence type="ECO:0000256" key="6">
    <source>
        <dbReference type="ARBA" id="ARBA00022777"/>
    </source>
</evidence>
<evidence type="ECO:0000256" key="1">
    <source>
        <dbReference type="ARBA" id="ARBA00008874"/>
    </source>
</evidence>
<dbReference type="Pfam" id="PF00069">
    <property type="entry name" value="Pkinase"/>
    <property type="match status" value="2"/>
</dbReference>
<keyword evidence="5 10" id="KW-0547">Nucleotide-binding</keyword>
<dbReference type="PROSITE" id="PS50011">
    <property type="entry name" value="PROTEIN_KINASE_DOM"/>
    <property type="match status" value="2"/>
</dbReference>
<evidence type="ECO:0000259" key="12">
    <source>
        <dbReference type="PROSITE" id="PS50011"/>
    </source>
</evidence>
<organism evidence="13 14">
    <name type="scientific">Rhodosorus marinus</name>
    <dbReference type="NCBI Taxonomy" id="101924"/>
    <lineage>
        <taxon>Eukaryota</taxon>
        <taxon>Rhodophyta</taxon>
        <taxon>Stylonematophyceae</taxon>
        <taxon>Stylonematales</taxon>
        <taxon>Stylonemataceae</taxon>
        <taxon>Rhodosorus</taxon>
    </lineage>
</organism>
<dbReference type="Gene3D" id="1.10.510.10">
    <property type="entry name" value="Transferase(Phosphotransferase) domain 1"/>
    <property type="match status" value="2"/>
</dbReference>
<dbReference type="PANTHER" id="PTHR48012">
    <property type="entry name" value="STERILE20-LIKE KINASE, ISOFORM B-RELATED"/>
    <property type="match status" value="1"/>
</dbReference>
<dbReference type="EC" id="2.7.11.1" evidence="2"/>
<feature type="binding site" evidence="10">
    <location>
        <position position="32"/>
    </location>
    <ligand>
        <name>ATP</name>
        <dbReference type="ChEBI" id="CHEBI:30616"/>
    </ligand>
</feature>
<evidence type="ECO:0000256" key="2">
    <source>
        <dbReference type="ARBA" id="ARBA00012513"/>
    </source>
</evidence>
<dbReference type="PANTHER" id="PTHR48012:SF10">
    <property type="entry name" value="FI20177P1"/>
    <property type="match status" value="1"/>
</dbReference>
<dbReference type="InterPro" id="IPR017441">
    <property type="entry name" value="Protein_kinase_ATP_BS"/>
</dbReference>
<dbReference type="SMART" id="SM00220">
    <property type="entry name" value="S_TKc"/>
    <property type="match status" value="1"/>
</dbReference>
<evidence type="ECO:0000256" key="3">
    <source>
        <dbReference type="ARBA" id="ARBA00022527"/>
    </source>
</evidence>
<dbReference type="InterPro" id="IPR011009">
    <property type="entry name" value="Kinase-like_dom_sf"/>
</dbReference>
<proteinExistence type="inferred from homology"/>
<evidence type="ECO:0000313" key="13">
    <source>
        <dbReference type="EMBL" id="KAJ8904279.1"/>
    </source>
</evidence>
<gene>
    <name evidence="13" type="ORF">NDN08_000802</name>
</gene>
<dbReference type="InterPro" id="IPR050629">
    <property type="entry name" value="STE20/SPS1-PAK"/>
</dbReference>
<sequence>MKYKPVECVGFGTYGKVYSGLEQDTGKVVALKAIDLEKCPEEIEELQKEVNMMKQLNLPSVVEYYTSYVRGSVLWIVMEFMDGGSLDKTIQIVPSVSEQFCATILFDLLNGLVYLHREGKIHRDLKCGNILISRSGKVKLSDFGVAGQLTQTKQARNTLVGSPYWTAPEVIAENNYNVKADIWSFGVTAIELAMGTPPNSRMHPMEALLQIPKIPPPRLDTSFSAEFRDLVAVCCQRIPSDRPSASDLVTHPFFKRRIVDPDERSVQFGDVLDEKAAIKAEELARSSEGEALTRETGDEKSDFGSSRDLLGSRGDLFDSLSGGELLNVNCCITMKDLLAEKQKLPEKELRIVVKCLLLHLSSLHHRGTILKSMDPTRVKLSPCGCIKLATFEVDGSKVGGDALLYTAPEAIFDNLYTKESDIWSFGMLVYKLATGQDPFKASRNPILIMNAIRDSPPPQLDENEFSKDLCLLVSSCTSKSSAERRSVAELLRLEFVRIEALSGSSLLTYENLEGGIHSIWRSHNPDEEVDSADFDDEFLHYTDVRQEEKYINFMNSLDFSTGEGLDWDMLEEDLPEIVDYLSSDSFHKLLQRYQALVDEQGREQEDPTTIEWDF</sequence>